<comment type="subunit">
    <text evidence="5 7">Monomer.</text>
</comment>
<name>A0A0H4T8I6_9DELT</name>
<comment type="similarity">
    <text evidence="5 6">Belongs to the adenylate kinase family.</text>
</comment>
<dbReference type="GO" id="GO:0004017">
    <property type="term" value="F:AMP kinase activity"/>
    <property type="evidence" value="ECO:0007669"/>
    <property type="project" value="UniProtKB-UniRule"/>
</dbReference>
<feature type="binding site" evidence="5">
    <location>
        <position position="199"/>
    </location>
    <ligand>
        <name>ATP</name>
        <dbReference type="ChEBI" id="CHEBI:30616"/>
    </ligand>
</feature>
<dbReference type="NCBIfam" id="NF001380">
    <property type="entry name" value="PRK00279.1-2"/>
    <property type="match status" value="1"/>
</dbReference>
<dbReference type="EMBL" id="KT007031">
    <property type="protein sequence ID" value="AKQ04198.1"/>
    <property type="molecule type" value="Genomic_DNA"/>
</dbReference>
<comment type="pathway">
    <text evidence="5">Purine metabolism; AMP biosynthesis via salvage pathway; AMP from ADP: step 1/1.</text>
</comment>
<dbReference type="GO" id="GO:0008270">
    <property type="term" value="F:zinc ion binding"/>
    <property type="evidence" value="ECO:0007669"/>
    <property type="project" value="UniProtKB-UniRule"/>
</dbReference>
<comment type="subcellular location">
    <subcellularLocation>
        <location evidence="5 7">Cytoplasm</location>
    </subcellularLocation>
</comment>
<feature type="binding site" evidence="5">
    <location>
        <position position="130"/>
    </location>
    <ligand>
        <name>Zn(2+)</name>
        <dbReference type="ChEBI" id="CHEBI:29105"/>
        <note>structural</note>
    </ligand>
</feature>
<comment type="domain">
    <text evidence="5">Consists of three domains, a large central CORE domain and two small peripheral domains, NMPbind and LID, which undergo movements during catalysis. The LID domain closes over the site of phosphoryl transfer upon ATP binding. Assembling and dissambling the active center during each catalytic cycle provides an effective means to prevent ATP hydrolysis. Some bacteria have evolved a zinc-coordinating structure that stabilizes the LID domain.</text>
</comment>
<feature type="binding site" evidence="5">
    <location>
        <position position="127"/>
    </location>
    <ligand>
        <name>ATP</name>
        <dbReference type="ChEBI" id="CHEBI:30616"/>
    </ligand>
</feature>
<comment type="catalytic activity">
    <reaction evidence="5 7">
        <text>AMP + ATP = 2 ADP</text>
        <dbReference type="Rhea" id="RHEA:12973"/>
        <dbReference type="ChEBI" id="CHEBI:30616"/>
        <dbReference type="ChEBI" id="CHEBI:456215"/>
        <dbReference type="ChEBI" id="CHEBI:456216"/>
        <dbReference type="EC" id="2.7.4.3"/>
    </reaction>
</comment>
<dbReference type="NCBIfam" id="NF001381">
    <property type="entry name" value="PRK00279.1-3"/>
    <property type="match status" value="1"/>
</dbReference>
<feature type="binding site" evidence="5">
    <location>
        <position position="31"/>
    </location>
    <ligand>
        <name>AMP</name>
        <dbReference type="ChEBI" id="CHEBI:456215"/>
    </ligand>
</feature>
<sequence>MRVVFLGPPGAGKGTQAKFLQEKYGACQVSTGDILRKAVQDHTPLGKKAAEYLDKGELVPDDVVLDLVAERLRQKDCEKGFILDGFPRTVAQAEGLERILENLGWGLDSVLCLQLPQEVVIRRLSGRRNCRKCGGLYHAAWSPPRRDGVCDQCGGELYQRQDDREETVAARLRVFDAQTAPLAEYYRKKGLLRPINGEGSVEEIRGRVFQALGAKAA</sequence>
<keyword evidence="5" id="KW-0963">Cytoplasm</keyword>
<dbReference type="InterPro" id="IPR000850">
    <property type="entry name" value="Adenylat/UMP-CMP_kin"/>
</dbReference>
<dbReference type="SUPFAM" id="SSF52540">
    <property type="entry name" value="P-loop containing nucleoside triphosphate hydrolases"/>
    <property type="match status" value="1"/>
</dbReference>
<evidence type="ECO:0000256" key="2">
    <source>
        <dbReference type="ARBA" id="ARBA00022727"/>
    </source>
</evidence>
<comment type="caution">
    <text evidence="5">Lacks conserved residue(s) required for the propagation of feature annotation.</text>
</comment>
<accession>A0A0H4T8I6</accession>
<evidence type="ECO:0000256" key="7">
    <source>
        <dbReference type="RuleBase" id="RU003331"/>
    </source>
</evidence>
<dbReference type="GO" id="GO:0005737">
    <property type="term" value="C:cytoplasm"/>
    <property type="evidence" value="ECO:0007669"/>
    <property type="project" value="UniProtKB-SubCell"/>
</dbReference>
<feature type="binding site" evidence="5">
    <location>
        <begin position="85"/>
        <end position="88"/>
    </location>
    <ligand>
        <name>AMP</name>
        <dbReference type="ChEBI" id="CHEBI:456215"/>
    </ligand>
</feature>
<feature type="binding site" evidence="5">
    <location>
        <position position="153"/>
    </location>
    <ligand>
        <name>Zn(2+)</name>
        <dbReference type="ChEBI" id="CHEBI:29105"/>
        <note>structural</note>
    </ligand>
</feature>
<proteinExistence type="inferred from homology"/>
<evidence type="ECO:0000256" key="5">
    <source>
        <dbReference type="HAMAP-Rule" id="MF_00235"/>
    </source>
</evidence>
<feature type="domain" description="Adenylate kinase active site lid" evidence="8">
    <location>
        <begin position="127"/>
        <end position="162"/>
    </location>
</feature>
<dbReference type="InterPro" id="IPR027417">
    <property type="entry name" value="P-loop_NTPase"/>
</dbReference>
<organism evidence="9">
    <name type="scientific">uncultured delta proteobacterium Rifle_16ft_4_minimus_4275</name>
    <dbReference type="NCBI Taxonomy" id="1665183"/>
    <lineage>
        <taxon>Bacteria</taxon>
        <taxon>Deltaproteobacteria</taxon>
        <taxon>environmental samples</taxon>
    </lineage>
</organism>
<feature type="region of interest" description="NMP" evidence="5">
    <location>
        <begin position="30"/>
        <end position="59"/>
    </location>
</feature>
<dbReference type="PANTHER" id="PTHR23359">
    <property type="entry name" value="NUCLEOTIDE KINASE"/>
    <property type="match status" value="1"/>
</dbReference>
<evidence type="ECO:0000256" key="4">
    <source>
        <dbReference type="ARBA" id="ARBA00022777"/>
    </source>
</evidence>
<keyword evidence="5" id="KW-0862">Zinc</keyword>
<dbReference type="EC" id="2.7.4.3" evidence="5 7"/>
<evidence type="ECO:0000259" key="8">
    <source>
        <dbReference type="Pfam" id="PF05191"/>
    </source>
</evidence>
<dbReference type="HAMAP" id="MF_00235">
    <property type="entry name" value="Adenylate_kinase_Adk"/>
    <property type="match status" value="1"/>
</dbReference>
<evidence type="ECO:0000313" key="9">
    <source>
        <dbReference type="EMBL" id="AKQ04198.1"/>
    </source>
</evidence>
<dbReference type="PROSITE" id="PS00113">
    <property type="entry name" value="ADENYLATE_KINASE"/>
    <property type="match status" value="1"/>
</dbReference>
<keyword evidence="1 5" id="KW-0808">Transferase</keyword>
<keyword evidence="2 5" id="KW-0545">Nucleotide biosynthesis</keyword>
<feature type="binding site" evidence="5">
    <location>
        <begin position="10"/>
        <end position="15"/>
    </location>
    <ligand>
        <name>ATP</name>
        <dbReference type="ChEBI" id="CHEBI:30616"/>
    </ligand>
</feature>
<gene>
    <name evidence="5" type="primary">adk</name>
</gene>
<feature type="binding site" evidence="5">
    <location>
        <begin position="57"/>
        <end position="59"/>
    </location>
    <ligand>
        <name>AMP</name>
        <dbReference type="ChEBI" id="CHEBI:456215"/>
    </ligand>
</feature>
<dbReference type="Gene3D" id="3.40.50.300">
    <property type="entry name" value="P-loop containing nucleotide triphosphate hydrolases"/>
    <property type="match status" value="1"/>
</dbReference>
<feature type="binding site" evidence="5">
    <location>
        <position position="150"/>
    </location>
    <ligand>
        <name>Zn(2+)</name>
        <dbReference type="ChEBI" id="CHEBI:29105"/>
        <note>structural</note>
    </ligand>
</feature>
<dbReference type="UniPathway" id="UPA00588">
    <property type="reaction ID" value="UER00649"/>
</dbReference>
<feature type="binding site" evidence="5">
    <location>
        <position position="36"/>
    </location>
    <ligand>
        <name>AMP</name>
        <dbReference type="ChEBI" id="CHEBI:456215"/>
    </ligand>
</feature>
<dbReference type="AlphaFoldDB" id="A0A0H4T8I6"/>
<dbReference type="InterPro" id="IPR006259">
    <property type="entry name" value="Adenyl_kin_sub"/>
</dbReference>
<dbReference type="Pfam" id="PF00406">
    <property type="entry name" value="ADK"/>
    <property type="match status" value="1"/>
</dbReference>
<reference evidence="9" key="1">
    <citation type="journal article" date="2015" name="ISME J.">
        <title>Aquifer environment selects for microbial species cohorts in sediment and groundwater.</title>
        <authorList>
            <person name="Hug L.A."/>
            <person name="Thomas B.C."/>
            <person name="Brown C.T."/>
            <person name="Frischkorn K.R."/>
            <person name="Williams K.H."/>
            <person name="Tringe S.G."/>
            <person name="Banfield J.F."/>
        </authorList>
    </citation>
    <scope>NUCLEOTIDE SEQUENCE</scope>
</reference>
<dbReference type="InterPro" id="IPR033690">
    <property type="entry name" value="Adenylat_kinase_CS"/>
</dbReference>
<evidence type="ECO:0000256" key="6">
    <source>
        <dbReference type="RuleBase" id="RU003330"/>
    </source>
</evidence>
<protein>
    <recommendedName>
        <fullName evidence="5 7">Adenylate kinase</fullName>
        <shortName evidence="5">AK</shortName>
        <ecNumber evidence="5 7">2.7.4.3</ecNumber>
    </recommendedName>
    <alternativeName>
        <fullName evidence="5">ATP-AMP transphosphorylase</fullName>
    </alternativeName>
    <alternativeName>
        <fullName evidence="5">ATP:AMP phosphotransferase</fullName>
    </alternativeName>
    <alternativeName>
        <fullName evidence="5">Adenylate monophosphate kinase</fullName>
    </alternativeName>
</protein>
<feature type="binding site" evidence="5">
    <location>
        <position position="92"/>
    </location>
    <ligand>
        <name>AMP</name>
        <dbReference type="ChEBI" id="CHEBI:456215"/>
    </ligand>
</feature>
<comment type="function">
    <text evidence="5">Catalyzes the reversible transfer of the terminal phosphate group between ATP and AMP. Plays an important role in cellular energy homeostasis and in adenine nucleotide metabolism.</text>
</comment>
<keyword evidence="5 7" id="KW-0067">ATP-binding</keyword>
<dbReference type="NCBIfam" id="NF011100">
    <property type="entry name" value="PRK14527.1"/>
    <property type="match status" value="1"/>
</dbReference>
<dbReference type="GO" id="GO:0044209">
    <property type="term" value="P:AMP salvage"/>
    <property type="evidence" value="ECO:0007669"/>
    <property type="project" value="UniProtKB-UniRule"/>
</dbReference>
<keyword evidence="5" id="KW-0479">Metal-binding</keyword>
<dbReference type="Pfam" id="PF05191">
    <property type="entry name" value="ADK_lid"/>
    <property type="match status" value="1"/>
</dbReference>
<dbReference type="GO" id="GO:0005524">
    <property type="term" value="F:ATP binding"/>
    <property type="evidence" value="ECO:0007669"/>
    <property type="project" value="UniProtKB-UniRule"/>
</dbReference>
<feature type="binding site" evidence="5">
    <location>
        <position position="160"/>
    </location>
    <ligand>
        <name>AMP</name>
        <dbReference type="ChEBI" id="CHEBI:456215"/>
    </ligand>
</feature>
<dbReference type="InterPro" id="IPR007862">
    <property type="entry name" value="Adenylate_kinase_lid-dom"/>
</dbReference>
<feature type="region of interest" description="LID" evidence="5">
    <location>
        <begin position="126"/>
        <end position="163"/>
    </location>
</feature>
<dbReference type="CDD" id="cd01428">
    <property type="entry name" value="ADK"/>
    <property type="match status" value="1"/>
</dbReference>
<feature type="binding site" evidence="5">
    <location>
        <position position="171"/>
    </location>
    <ligand>
        <name>AMP</name>
        <dbReference type="ChEBI" id="CHEBI:456215"/>
    </ligand>
</feature>
<feature type="binding site" evidence="5">
    <location>
        <position position="133"/>
    </location>
    <ligand>
        <name>Zn(2+)</name>
        <dbReference type="ChEBI" id="CHEBI:29105"/>
        <note>structural</note>
    </ligand>
</feature>
<dbReference type="PRINTS" id="PR00094">
    <property type="entry name" value="ADENYLTKNASE"/>
</dbReference>
<evidence type="ECO:0000256" key="3">
    <source>
        <dbReference type="ARBA" id="ARBA00022741"/>
    </source>
</evidence>
<dbReference type="NCBIfam" id="TIGR01351">
    <property type="entry name" value="adk"/>
    <property type="match status" value="1"/>
</dbReference>
<evidence type="ECO:0000256" key="1">
    <source>
        <dbReference type="ARBA" id="ARBA00022679"/>
    </source>
</evidence>
<keyword evidence="3 5" id="KW-0547">Nucleotide-binding</keyword>
<dbReference type="FunFam" id="3.40.50.300:FF:000106">
    <property type="entry name" value="Adenylate kinase mitochondrial"/>
    <property type="match status" value="1"/>
</dbReference>
<keyword evidence="4 5" id="KW-0418">Kinase</keyword>